<proteinExistence type="predicted"/>
<feature type="domain" description="PTS EIIB type-1" evidence="14">
    <location>
        <begin position="4"/>
        <end position="86"/>
    </location>
</feature>
<dbReference type="SUPFAM" id="SSF55604">
    <property type="entry name" value="Glucose permease domain IIB"/>
    <property type="match status" value="1"/>
</dbReference>
<keyword evidence="6" id="KW-0598">Phosphotransferase system</keyword>
<evidence type="ECO:0000256" key="3">
    <source>
        <dbReference type="ARBA" id="ARBA00022475"/>
    </source>
</evidence>
<reference evidence="17" key="1">
    <citation type="journal article" date="2019" name="Int. J. Syst. Evol. Microbiol.">
        <title>The Global Catalogue of Microorganisms (GCM) 10K type strain sequencing project: providing services to taxonomists for standard genome sequencing and annotation.</title>
        <authorList>
            <consortium name="The Broad Institute Genomics Platform"/>
            <consortium name="The Broad Institute Genome Sequencing Center for Infectious Disease"/>
            <person name="Wu L."/>
            <person name="Ma J."/>
        </authorList>
    </citation>
    <scope>NUCLEOTIDE SEQUENCE [LARGE SCALE GENOMIC DNA]</scope>
    <source>
        <strain evidence="17">CCM 8702</strain>
    </source>
</reference>
<feature type="transmembrane region" description="Helical" evidence="12">
    <location>
        <begin position="172"/>
        <end position="192"/>
    </location>
</feature>
<dbReference type="InterPro" id="IPR011297">
    <property type="entry name" value="PTS_IIABC_b_glu"/>
</dbReference>
<dbReference type="NCBIfam" id="TIGR00830">
    <property type="entry name" value="PTBA"/>
    <property type="match status" value="1"/>
</dbReference>
<dbReference type="Gene3D" id="3.30.1360.60">
    <property type="entry name" value="Glucose permease domain IIB"/>
    <property type="match status" value="1"/>
</dbReference>
<dbReference type="InterPro" id="IPR018113">
    <property type="entry name" value="PTrfase_EIIB_Cys"/>
</dbReference>
<evidence type="ECO:0000256" key="6">
    <source>
        <dbReference type="ARBA" id="ARBA00022683"/>
    </source>
</evidence>
<dbReference type="PANTHER" id="PTHR30175">
    <property type="entry name" value="PHOSPHOTRANSFERASE SYSTEM TRANSPORT PROTEIN"/>
    <property type="match status" value="1"/>
</dbReference>
<dbReference type="InterPro" id="IPR050558">
    <property type="entry name" value="PTS_Sugar-Specific_Components"/>
</dbReference>
<keyword evidence="3" id="KW-1003">Cell membrane</keyword>
<dbReference type="CDD" id="cd00212">
    <property type="entry name" value="PTS_IIB_glc"/>
    <property type="match status" value="1"/>
</dbReference>
<evidence type="ECO:0000259" key="13">
    <source>
        <dbReference type="PROSITE" id="PS51093"/>
    </source>
</evidence>
<evidence type="ECO:0000259" key="14">
    <source>
        <dbReference type="PROSITE" id="PS51098"/>
    </source>
</evidence>
<dbReference type="NCBIfam" id="TIGR01995">
    <property type="entry name" value="PTS-II-ABC-beta"/>
    <property type="match status" value="1"/>
</dbReference>
<dbReference type="Pfam" id="PF00358">
    <property type="entry name" value="PTS_EIIA_1"/>
    <property type="match status" value="1"/>
</dbReference>
<comment type="subcellular location">
    <subcellularLocation>
        <location evidence="1">Cell membrane</location>
        <topology evidence="1">Multi-pass membrane protein</topology>
    </subcellularLocation>
</comment>
<evidence type="ECO:0000256" key="12">
    <source>
        <dbReference type="SAM" id="Phobius"/>
    </source>
</evidence>
<keyword evidence="8" id="KW-0418">Kinase</keyword>
<dbReference type="InterPro" id="IPR011055">
    <property type="entry name" value="Dup_hybrid_motif"/>
</dbReference>
<feature type="transmembrane region" description="Helical" evidence="12">
    <location>
        <begin position="350"/>
        <end position="372"/>
    </location>
</feature>
<keyword evidence="10 12" id="KW-0472">Membrane</keyword>
<evidence type="ECO:0000256" key="10">
    <source>
        <dbReference type="ARBA" id="ARBA00023136"/>
    </source>
</evidence>
<evidence type="ECO:0000313" key="16">
    <source>
        <dbReference type="EMBL" id="GGH70321.1"/>
    </source>
</evidence>
<feature type="transmembrane region" description="Helical" evidence="12">
    <location>
        <begin position="102"/>
        <end position="127"/>
    </location>
</feature>
<organism evidence="16 17">
    <name type="scientific">Saccharibacillus endophyticus</name>
    <dbReference type="NCBI Taxonomy" id="2060666"/>
    <lineage>
        <taxon>Bacteria</taxon>
        <taxon>Bacillati</taxon>
        <taxon>Bacillota</taxon>
        <taxon>Bacilli</taxon>
        <taxon>Bacillales</taxon>
        <taxon>Paenibacillaceae</taxon>
        <taxon>Saccharibacillus</taxon>
    </lineage>
</organism>
<dbReference type="InterPro" id="IPR001996">
    <property type="entry name" value="PTS_IIB_1"/>
</dbReference>
<feature type="transmembrane region" description="Helical" evidence="12">
    <location>
        <begin position="204"/>
        <end position="224"/>
    </location>
</feature>
<dbReference type="Gene3D" id="2.70.70.10">
    <property type="entry name" value="Glucose Permease (Domain IIA)"/>
    <property type="match status" value="1"/>
</dbReference>
<name>A0ABQ1ZNM3_9BACL</name>
<dbReference type="PROSITE" id="PS51103">
    <property type="entry name" value="PTS_EIIC_TYPE_1"/>
    <property type="match status" value="1"/>
</dbReference>
<dbReference type="SUPFAM" id="SSF51261">
    <property type="entry name" value="Duplicated hybrid motif"/>
    <property type="match status" value="1"/>
</dbReference>
<keyword evidence="7 12" id="KW-0812">Transmembrane</keyword>
<feature type="domain" description="PTS EIIC type-1" evidence="15">
    <location>
        <begin position="101"/>
        <end position="458"/>
    </location>
</feature>
<sequence>MKHENTASEVLNLVGGEKNVDSVTHCATRLRFNLKDESIADSDALKNVPGVMGVASSGGQYQVIIGNEVHNVYKALAKLGNFGAPSDAPVVKKGRFVTILDTISGIFTPILPAMIGCAMIKALMLILKTFNLVDLDGQFNTIMTFIGDSAYYFLPMLLAWSAAVKLKANVGLSLAVAGVLLHPSFSALMSAGDPIKFLGLPVTPATYSSSVIPIILAVWILSYVERFAEKYSPSVVKSILKPLIILIVMAPLTLIVLGPLGAIVGNYLAAGVGYINTHVGWLLSGVIGATFPFLIMTGMHYSLGPVVLTAYAQTQKDSIVGPGMLVHNISQGAAALAVGLRTKNKAFKQVAFSTSVTALLGITEPALFGVTLRLKKPLIAVIIGGAVAGVYVGLFGVARSALGIAGIATLPAFITENPWNLVHAAIGCVIAFVVTFVMTLILGFEDVPEETTATSTTTSVQPVSGVVAGASALQTSDRVLIAPLSGQVHELSTIQDEAFASGAMGKGVAITPSDGRLVSPVNGRVTAVFPTAHAIGISSSGGAELLIHVGMNTVKLKGEHFTAHVQEGQTIKAGDLLLEFDTVAIAAKGYDLTTPIIVTNSDDFTDVIVTDKTSITIGEKLIQIV</sequence>
<dbReference type="Proteomes" id="UP000605427">
    <property type="component" value="Unassembled WGS sequence"/>
</dbReference>
<dbReference type="PROSITE" id="PS01035">
    <property type="entry name" value="PTS_EIIB_TYPE_1_CYS"/>
    <property type="match status" value="1"/>
</dbReference>
<dbReference type="Pfam" id="PF00367">
    <property type="entry name" value="PTS_EIIB"/>
    <property type="match status" value="1"/>
</dbReference>
<feature type="domain" description="PTS EIIA type-1" evidence="13">
    <location>
        <begin position="496"/>
        <end position="600"/>
    </location>
</feature>
<dbReference type="InterPro" id="IPR001127">
    <property type="entry name" value="PTS_EIIA_1_perm"/>
</dbReference>
<feature type="active site" description="Phosphocysteine intermediate; for EIIB activity" evidence="11">
    <location>
        <position position="26"/>
    </location>
</feature>
<dbReference type="PROSITE" id="PS00371">
    <property type="entry name" value="PTS_EIIA_TYPE_1_HIS"/>
    <property type="match status" value="1"/>
</dbReference>
<keyword evidence="5" id="KW-0808">Transferase</keyword>
<keyword evidence="9 12" id="KW-1133">Transmembrane helix</keyword>
<feature type="transmembrane region" description="Helical" evidence="12">
    <location>
        <begin position="139"/>
        <end position="160"/>
    </location>
</feature>
<evidence type="ECO:0000256" key="7">
    <source>
        <dbReference type="ARBA" id="ARBA00022692"/>
    </source>
</evidence>
<dbReference type="InterPro" id="IPR036878">
    <property type="entry name" value="Glu_permease_IIB"/>
</dbReference>
<dbReference type="EMBL" id="BMDD01000001">
    <property type="protein sequence ID" value="GGH70321.1"/>
    <property type="molecule type" value="Genomic_DNA"/>
</dbReference>
<feature type="transmembrane region" description="Helical" evidence="12">
    <location>
        <begin position="378"/>
        <end position="398"/>
    </location>
</feature>
<dbReference type="PANTHER" id="PTHR30175:SF1">
    <property type="entry name" value="PTS SYSTEM ARBUTIN-, CELLOBIOSE-, AND SALICIN-SPECIFIC EIIBC COMPONENT-RELATED"/>
    <property type="match status" value="1"/>
</dbReference>
<comment type="caution">
    <text evidence="16">The sequence shown here is derived from an EMBL/GenBank/DDBJ whole genome shotgun (WGS) entry which is preliminary data.</text>
</comment>
<evidence type="ECO:0000256" key="1">
    <source>
        <dbReference type="ARBA" id="ARBA00004651"/>
    </source>
</evidence>
<evidence type="ECO:0000313" key="17">
    <source>
        <dbReference type="Proteomes" id="UP000605427"/>
    </source>
</evidence>
<dbReference type="RefSeq" id="WP_172238943.1">
    <property type="nucleotide sequence ID" value="NZ_BMDD01000001.1"/>
</dbReference>
<evidence type="ECO:0000259" key="15">
    <source>
        <dbReference type="PROSITE" id="PS51103"/>
    </source>
</evidence>
<keyword evidence="4" id="KW-0762">Sugar transport</keyword>
<dbReference type="PROSITE" id="PS51098">
    <property type="entry name" value="PTS_EIIB_TYPE_1"/>
    <property type="match status" value="1"/>
</dbReference>
<keyword evidence="17" id="KW-1185">Reference proteome</keyword>
<dbReference type="PROSITE" id="PS51093">
    <property type="entry name" value="PTS_EIIA_TYPE_1"/>
    <property type="match status" value="1"/>
</dbReference>
<feature type="transmembrane region" description="Helical" evidence="12">
    <location>
        <begin position="244"/>
        <end position="269"/>
    </location>
</feature>
<dbReference type="InterPro" id="IPR003352">
    <property type="entry name" value="PTS_EIIC"/>
</dbReference>
<evidence type="ECO:0000256" key="2">
    <source>
        <dbReference type="ARBA" id="ARBA00022448"/>
    </source>
</evidence>
<dbReference type="Pfam" id="PF02378">
    <property type="entry name" value="PTS_EIIC"/>
    <property type="match status" value="1"/>
</dbReference>
<protein>
    <submittedName>
        <fullName evidence="16">PTS beta-glucoside transporter subunit EIIBCA</fullName>
    </submittedName>
</protein>
<evidence type="ECO:0000256" key="5">
    <source>
        <dbReference type="ARBA" id="ARBA00022679"/>
    </source>
</evidence>
<feature type="transmembrane region" description="Helical" evidence="12">
    <location>
        <begin position="419"/>
        <end position="444"/>
    </location>
</feature>
<gene>
    <name evidence="16" type="primary">PTS-EII</name>
    <name evidence="16" type="ORF">GCM10007362_06320</name>
</gene>
<evidence type="ECO:0000256" key="9">
    <source>
        <dbReference type="ARBA" id="ARBA00022989"/>
    </source>
</evidence>
<keyword evidence="2" id="KW-0813">Transport</keyword>
<dbReference type="InterPro" id="IPR013013">
    <property type="entry name" value="PTS_EIIC_1"/>
</dbReference>
<accession>A0ABQ1ZNM3</accession>
<evidence type="ECO:0000256" key="4">
    <source>
        <dbReference type="ARBA" id="ARBA00022597"/>
    </source>
</evidence>
<evidence type="ECO:0000256" key="11">
    <source>
        <dbReference type="PROSITE-ProRule" id="PRU00421"/>
    </source>
</evidence>
<evidence type="ECO:0000256" key="8">
    <source>
        <dbReference type="ARBA" id="ARBA00022777"/>
    </source>
</evidence>
<feature type="transmembrane region" description="Helical" evidence="12">
    <location>
        <begin position="275"/>
        <end position="295"/>
    </location>
</feature>